<organism evidence="4 5">
    <name type="scientific">Thiocapsa rosea</name>
    <dbReference type="NCBI Taxonomy" id="69360"/>
    <lineage>
        <taxon>Bacteria</taxon>
        <taxon>Pseudomonadati</taxon>
        <taxon>Pseudomonadota</taxon>
        <taxon>Gammaproteobacteria</taxon>
        <taxon>Chromatiales</taxon>
        <taxon>Chromatiaceae</taxon>
        <taxon>Thiocapsa</taxon>
    </lineage>
</organism>
<comment type="similarity">
    <text evidence="1">Belongs to the glycosyltransferase 2 family.</text>
</comment>
<evidence type="ECO:0008006" key="6">
    <source>
        <dbReference type="Google" id="ProtNLM"/>
    </source>
</evidence>
<protein>
    <recommendedName>
        <fullName evidence="6">GT2 family glycosyltransferase</fullName>
    </recommendedName>
</protein>
<dbReference type="OrthoDB" id="9771846at2"/>
<evidence type="ECO:0000313" key="4">
    <source>
        <dbReference type="EMBL" id="RKT44464.1"/>
    </source>
</evidence>
<dbReference type="GO" id="GO:0016757">
    <property type="term" value="F:glycosyltransferase activity"/>
    <property type="evidence" value="ECO:0007669"/>
    <property type="project" value="UniProtKB-KW"/>
</dbReference>
<dbReference type="AlphaFoldDB" id="A0A495V596"/>
<reference evidence="4 5" key="1">
    <citation type="submission" date="2018-10" db="EMBL/GenBank/DDBJ databases">
        <title>Genomic Encyclopedia of Archaeal and Bacterial Type Strains, Phase II (KMG-II): from individual species to whole genera.</title>
        <authorList>
            <person name="Goeker M."/>
        </authorList>
    </citation>
    <scope>NUCLEOTIDE SEQUENCE [LARGE SCALE GENOMIC DNA]</scope>
    <source>
        <strain evidence="4 5">DSM 235</strain>
    </source>
</reference>
<dbReference type="Proteomes" id="UP000274556">
    <property type="component" value="Unassembled WGS sequence"/>
</dbReference>
<evidence type="ECO:0000313" key="5">
    <source>
        <dbReference type="Proteomes" id="UP000274556"/>
    </source>
</evidence>
<name>A0A495V596_9GAMM</name>
<dbReference type="PANTHER" id="PTHR43179">
    <property type="entry name" value="RHAMNOSYLTRANSFERASE WBBL"/>
    <property type="match status" value="1"/>
</dbReference>
<dbReference type="EMBL" id="RBXL01000001">
    <property type="protein sequence ID" value="RKT44464.1"/>
    <property type="molecule type" value="Genomic_DNA"/>
</dbReference>
<dbReference type="Gene3D" id="3.90.550.10">
    <property type="entry name" value="Spore Coat Polysaccharide Biosynthesis Protein SpsA, Chain A"/>
    <property type="match status" value="1"/>
</dbReference>
<accession>A0A495V596</accession>
<evidence type="ECO:0000256" key="2">
    <source>
        <dbReference type="ARBA" id="ARBA00022676"/>
    </source>
</evidence>
<gene>
    <name evidence="4" type="ORF">BDD21_1848</name>
</gene>
<keyword evidence="5" id="KW-1185">Reference proteome</keyword>
<comment type="caution">
    <text evidence="4">The sequence shown here is derived from an EMBL/GenBank/DDBJ whole genome shotgun (WGS) entry which is preliminary data.</text>
</comment>
<sequence>MIGVIVINFRRADLTLECLASLYGNAGAPFHLFLVDNAADAGSRKALGRFAGAHDNVTLIVNDDNRGFTGAVNQALDPLLADPRFDAVALLNNDAVIEDAWLSRMEQRLDPAQGIEMVAARMMDFHAPDRVDSLGIVLYKSGIASNRKDASEPLLGPCGGAALYSTRLLKKVTAVSGYCLDPDFFCYAEDTDLALRARALGYSCAFAEDAVVRHRGSASSGGGYNELVAYYGLRNSLFTMAKNLPAEFFLRHALSIFTMQTAVVLKYLIKAKPRLVWRVYRDFGLGLERVLRQRARMRAQPNAKPWNWKCIVSRRFYDGAYVKQTLRSLHRRDIRPAKP</sequence>
<dbReference type="SUPFAM" id="SSF53448">
    <property type="entry name" value="Nucleotide-diphospho-sugar transferases"/>
    <property type="match status" value="1"/>
</dbReference>
<evidence type="ECO:0000256" key="1">
    <source>
        <dbReference type="ARBA" id="ARBA00006739"/>
    </source>
</evidence>
<dbReference type="RefSeq" id="WP_120796903.1">
    <property type="nucleotide sequence ID" value="NZ_RBXL01000001.1"/>
</dbReference>
<proteinExistence type="inferred from homology"/>
<evidence type="ECO:0000256" key="3">
    <source>
        <dbReference type="ARBA" id="ARBA00022679"/>
    </source>
</evidence>
<keyword evidence="3" id="KW-0808">Transferase</keyword>
<dbReference type="PANTHER" id="PTHR43179:SF12">
    <property type="entry name" value="GALACTOFURANOSYLTRANSFERASE GLFT2"/>
    <property type="match status" value="1"/>
</dbReference>
<dbReference type="Pfam" id="PF13641">
    <property type="entry name" value="Glyco_tranf_2_3"/>
    <property type="match status" value="1"/>
</dbReference>
<dbReference type="InterPro" id="IPR029044">
    <property type="entry name" value="Nucleotide-diphossugar_trans"/>
</dbReference>
<keyword evidence="2" id="KW-0328">Glycosyltransferase</keyword>